<dbReference type="SUPFAM" id="SSF46785">
    <property type="entry name" value="Winged helix' DNA-binding domain"/>
    <property type="match status" value="1"/>
</dbReference>
<organism evidence="6 7">
    <name type="scientific">Mesoterricola silvestris</name>
    <dbReference type="NCBI Taxonomy" id="2927979"/>
    <lineage>
        <taxon>Bacteria</taxon>
        <taxon>Pseudomonadati</taxon>
        <taxon>Acidobacteriota</taxon>
        <taxon>Holophagae</taxon>
        <taxon>Holophagales</taxon>
        <taxon>Holophagaceae</taxon>
        <taxon>Mesoterricola</taxon>
    </lineage>
</organism>
<dbReference type="Gene3D" id="2.60.120.10">
    <property type="entry name" value="Jelly Rolls"/>
    <property type="match status" value="1"/>
</dbReference>
<dbReference type="PANTHER" id="PTHR24567:SF74">
    <property type="entry name" value="HTH-TYPE TRANSCRIPTIONAL REGULATOR ARCR"/>
    <property type="match status" value="1"/>
</dbReference>
<feature type="domain" description="HTH crp-type" evidence="5">
    <location>
        <begin position="149"/>
        <end position="222"/>
    </location>
</feature>
<evidence type="ECO:0000313" key="7">
    <source>
        <dbReference type="Proteomes" id="UP001238179"/>
    </source>
</evidence>
<dbReference type="Pfam" id="PF13545">
    <property type="entry name" value="HTH_Crp_2"/>
    <property type="match status" value="1"/>
</dbReference>
<reference evidence="7" key="1">
    <citation type="journal article" date="2023" name="Int. J. Syst. Evol. Microbiol.">
        <title>Mesoterricola silvestris gen. nov., sp. nov., Mesoterricola sediminis sp. nov., Geothrix oryzae sp. nov., Geothrix edaphica sp. nov., Geothrix rubra sp. nov., and Geothrix limicola sp. nov., six novel members of Acidobacteriota isolated from soils.</title>
        <authorList>
            <person name="Itoh H."/>
            <person name="Sugisawa Y."/>
            <person name="Mise K."/>
            <person name="Xu Z."/>
            <person name="Kuniyasu M."/>
            <person name="Ushijima N."/>
            <person name="Kawano K."/>
            <person name="Kobayashi E."/>
            <person name="Shiratori Y."/>
            <person name="Masuda Y."/>
            <person name="Senoo K."/>
        </authorList>
    </citation>
    <scope>NUCLEOTIDE SEQUENCE [LARGE SCALE GENOMIC DNA]</scope>
    <source>
        <strain evidence="7">W79</strain>
    </source>
</reference>
<evidence type="ECO:0000256" key="1">
    <source>
        <dbReference type="ARBA" id="ARBA00023015"/>
    </source>
</evidence>
<keyword evidence="3" id="KW-0804">Transcription</keyword>
<gene>
    <name evidence="6" type="ORF">METEAL_06730</name>
</gene>
<keyword evidence="1" id="KW-0805">Transcription regulation</keyword>
<dbReference type="SMART" id="SM00419">
    <property type="entry name" value="HTH_CRP"/>
    <property type="match status" value="1"/>
</dbReference>
<dbReference type="PROSITE" id="PS50042">
    <property type="entry name" value="CNMP_BINDING_3"/>
    <property type="match status" value="1"/>
</dbReference>
<evidence type="ECO:0000259" key="5">
    <source>
        <dbReference type="PROSITE" id="PS51063"/>
    </source>
</evidence>
<dbReference type="SUPFAM" id="SSF51206">
    <property type="entry name" value="cAMP-binding domain-like"/>
    <property type="match status" value="1"/>
</dbReference>
<dbReference type="AlphaFoldDB" id="A0AA48GI94"/>
<dbReference type="InterPro" id="IPR000595">
    <property type="entry name" value="cNMP-bd_dom"/>
</dbReference>
<evidence type="ECO:0000313" key="6">
    <source>
        <dbReference type="EMBL" id="BDU71499.1"/>
    </source>
</evidence>
<dbReference type="PROSITE" id="PS51063">
    <property type="entry name" value="HTH_CRP_2"/>
    <property type="match status" value="1"/>
</dbReference>
<dbReference type="InterPro" id="IPR050397">
    <property type="entry name" value="Env_Response_Regulators"/>
</dbReference>
<evidence type="ECO:0000256" key="2">
    <source>
        <dbReference type="ARBA" id="ARBA00023125"/>
    </source>
</evidence>
<dbReference type="Pfam" id="PF00027">
    <property type="entry name" value="cNMP_binding"/>
    <property type="match status" value="1"/>
</dbReference>
<protein>
    <submittedName>
        <fullName evidence="6">Crp/Fnr family transcriptional regulator</fullName>
    </submittedName>
</protein>
<accession>A0AA48GI94</accession>
<evidence type="ECO:0000256" key="3">
    <source>
        <dbReference type="ARBA" id="ARBA00023163"/>
    </source>
</evidence>
<sequence>MLRPEPLASEDPKANPVDALAQDLVGLLAPYLKKKRFKAGTYLWHGGDPARRCIVIDRGRIMASRQLPSGRSVPTCLRGPGEIVGFPPLFDGSGYPTTVKALEDLEVRVLERSDLLRAVQDGPVALLMFKLFANRLREVFKVVDQLSQRSAIPRVAAALLALVQDRPAKDGFTFVTLPLAAGTLAKALGIAPETLSRAIGQMIAEGVLHRLSVRKYQVLDLDRLRTQAQEDEPA</sequence>
<dbReference type="CDD" id="cd00038">
    <property type="entry name" value="CAP_ED"/>
    <property type="match status" value="1"/>
</dbReference>
<dbReference type="InterPro" id="IPR012318">
    <property type="entry name" value="HTH_CRP"/>
</dbReference>
<dbReference type="InterPro" id="IPR014710">
    <property type="entry name" value="RmlC-like_jellyroll"/>
</dbReference>
<dbReference type="SMART" id="SM00100">
    <property type="entry name" value="cNMP"/>
    <property type="match status" value="1"/>
</dbReference>
<dbReference type="InterPro" id="IPR018490">
    <property type="entry name" value="cNMP-bd_dom_sf"/>
</dbReference>
<dbReference type="GO" id="GO:0003677">
    <property type="term" value="F:DNA binding"/>
    <property type="evidence" value="ECO:0007669"/>
    <property type="project" value="UniProtKB-KW"/>
</dbReference>
<proteinExistence type="predicted"/>
<dbReference type="KEGG" id="msil:METEAL_06730"/>
<name>A0AA48GI94_9BACT</name>
<dbReference type="Proteomes" id="UP001238179">
    <property type="component" value="Chromosome"/>
</dbReference>
<keyword evidence="7" id="KW-1185">Reference proteome</keyword>
<dbReference type="GO" id="GO:0005829">
    <property type="term" value="C:cytosol"/>
    <property type="evidence" value="ECO:0007669"/>
    <property type="project" value="TreeGrafter"/>
</dbReference>
<dbReference type="InterPro" id="IPR036390">
    <property type="entry name" value="WH_DNA-bd_sf"/>
</dbReference>
<dbReference type="PANTHER" id="PTHR24567">
    <property type="entry name" value="CRP FAMILY TRANSCRIPTIONAL REGULATORY PROTEIN"/>
    <property type="match status" value="1"/>
</dbReference>
<evidence type="ECO:0000259" key="4">
    <source>
        <dbReference type="PROSITE" id="PS50042"/>
    </source>
</evidence>
<feature type="domain" description="Cyclic nucleotide-binding" evidence="4">
    <location>
        <begin position="16"/>
        <end position="119"/>
    </location>
</feature>
<dbReference type="GO" id="GO:0003700">
    <property type="term" value="F:DNA-binding transcription factor activity"/>
    <property type="evidence" value="ECO:0007669"/>
    <property type="project" value="TreeGrafter"/>
</dbReference>
<dbReference type="EMBL" id="AP027080">
    <property type="protein sequence ID" value="BDU71499.1"/>
    <property type="molecule type" value="Genomic_DNA"/>
</dbReference>
<keyword evidence="2" id="KW-0238">DNA-binding</keyword>